<comment type="similarity">
    <text evidence="1">Belongs to the DprA/Smf family.</text>
</comment>
<dbReference type="SUPFAM" id="SSF102405">
    <property type="entry name" value="MCP/YpsA-like"/>
    <property type="match status" value="1"/>
</dbReference>
<reference evidence="4 5" key="1">
    <citation type="submission" date="2017-01" db="EMBL/GenBank/DDBJ databases">
        <title>Complete Genome Sequence of Paenalcaligenes hominis, Isolated from a paraplegic Patient with neurogenic bladder.</title>
        <authorList>
            <person name="Mukhopadhyay R."/>
            <person name="Joaquin J."/>
            <person name="Hogue R."/>
            <person name="Kilaru A."/>
            <person name="Jospin G."/>
            <person name="Mars K."/>
            <person name="Eisen J.A."/>
            <person name="Chaturvedi V."/>
        </authorList>
    </citation>
    <scope>NUCLEOTIDE SEQUENCE [LARGE SCALE GENOMIC DNA]</scope>
    <source>
        <strain evidence="4 5">15S00501</strain>
    </source>
</reference>
<dbReference type="InterPro" id="IPR003488">
    <property type="entry name" value="DprA"/>
</dbReference>
<dbReference type="GO" id="GO:0009294">
    <property type="term" value="P:DNA-mediated transformation"/>
    <property type="evidence" value="ECO:0007669"/>
    <property type="project" value="InterPro"/>
</dbReference>
<evidence type="ECO:0000256" key="1">
    <source>
        <dbReference type="ARBA" id="ARBA00006525"/>
    </source>
</evidence>
<organism evidence="4 5">
    <name type="scientific">Paenalcaligenes hominis</name>
    <dbReference type="NCBI Taxonomy" id="643674"/>
    <lineage>
        <taxon>Bacteria</taxon>
        <taxon>Pseudomonadati</taxon>
        <taxon>Pseudomonadota</taxon>
        <taxon>Betaproteobacteria</taxon>
        <taxon>Burkholderiales</taxon>
        <taxon>Alcaligenaceae</taxon>
        <taxon>Paenalcaligenes</taxon>
    </lineage>
</organism>
<dbReference type="Gene3D" id="3.40.50.450">
    <property type="match status" value="1"/>
</dbReference>
<dbReference type="NCBIfam" id="TIGR00732">
    <property type="entry name" value="dprA"/>
    <property type="match status" value="1"/>
</dbReference>
<dbReference type="Gene3D" id="1.10.10.10">
    <property type="entry name" value="Winged helix-like DNA-binding domain superfamily/Winged helix DNA-binding domain"/>
    <property type="match status" value="1"/>
</dbReference>
<dbReference type="Pfam" id="PF02481">
    <property type="entry name" value="DNA_processg_A"/>
    <property type="match status" value="1"/>
</dbReference>
<name>A0A1U9K301_9BURK</name>
<dbReference type="InterPro" id="IPR036388">
    <property type="entry name" value="WH-like_DNA-bd_sf"/>
</dbReference>
<dbReference type="PANTHER" id="PTHR43022">
    <property type="entry name" value="PROTEIN SMF"/>
    <property type="match status" value="1"/>
</dbReference>
<dbReference type="Pfam" id="PF17782">
    <property type="entry name" value="WHD_DprA"/>
    <property type="match status" value="1"/>
</dbReference>
<dbReference type="AlphaFoldDB" id="A0A1U9K301"/>
<evidence type="ECO:0000259" key="3">
    <source>
        <dbReference type="Pfam" id="PF17782"/>
    </source>
</evidence>
<dbReference type="InterPro" id="IPR057666">
    <property type="entry name" value="DrpA_SLOG"/>
</dbReference>
<proteinExistence type="inferred from homology"/>
<gene>
    <name evidence="4" type="ORF">PAEH1_07495</name>
</gene>
<dbReference type="Proteomes" id="UP000189369">
    <property type="component" value="Chromosome"/>
</dbReference>
<dbReference type="KEGG" id="phn:PAEH1_07495"/>
<evidence type="ECO:0000313" key="4">
    <source>
        <dbReference type="EMBL" id="AQS52344.1"/>
    </source>
</evidence>
<feature type="domain" description="DprA winged helix" evidence="3">
    <location>
        <begin position="318"/>
        <end position="376"/>
    </location>
</feature>
<feature type="domain" description="Smf/DprA SLOG" evidence="2">
    <location>
        <begin position="92"/>
        <end position="302"/>
    </location>
</feature>
<evidence type="ECO:0000313" key="5">
    <source>
        <dbReference type="Proteomes" id="UP000189369"/>
    </source>
</evidence>
<evidence type="ECO:0000259" key="2">
    <source>
        <dbReference type="Pfam" id="PF02481"/>
    </source>
</evidence>
<dbReference type="InterPro" id="IPR041614">
    <property type="entry name" value="DprA_WH"/>
</dbReference>
<dbReference type="STRING" id="643674.PAEH1_07495"/>
<protein>
    <submittedName>
        <fullName evidence="4">DNA protecting protein DprA</fullName>
    </submittedName>
</protein>
<dbReference type="PANTHER" id="PTHR43022:SF1">
    <property type="entry name" value="PROTEIN SMF"/>
    <property type="match status" value="1"/>
</dbReference>
<accession>A0A1U9K301</accession>
<dbReference type="EMBL" id="CP019697">
    <property type="protein sequence ID" value="AQS52344.1"/>
    <property type="molecule type" value="Genomic_DNA"/>
</dbReference>
<sequence>MVQFHHDDAPNPPSELYAWVRLSLEPNLTAHAARLLLANFGLPPHLYQQSISTLSRYIDTPLATQLRSAPSAELEAQIQATLEWAQASDQHILCLADAHYPKTLLELADPPLVLYAKGDLSQLTHQALAIVGSRNATSPGLENAYHFAQFLADQGWCIISGLATGIDTAAHRGALAAQQANSTIAVLGTGMDLVYPARNRALAHLIAEQGLLVSEFPLTTKALPFHFVRRNRLVAALSRGVIVVEAALKSGSLTTARFAGEVGREVFAIPGSIHSPLHKGCHQLIRQGAKLVESAEHILEELGHHLRPPSKPLVKNTTRPLPESLAPEQQQVLTAMGFDPASLDVIHQRSGLSATLVASALVQLELMDLVIAQADGRYLRT</sequence>